<dbReference type="AlphaFoldDB" id="X1DVW4"/>
<dbReference type="InterPro" id="IPR029058">
    <property type="entry name" value="AB_hydrolase_fold"/>
</dbReference>
<accession>X1DVW4</accession>
<keyword evidence="2" id="KW-0378">Hydrolase</keyword>
<organism evidence="4">
    <name type="scientific">marine sediment metagenome</name>
    <dbReference type="NCBI Taxonomy" id="412755"/>
    <lineage>
        <taxon>unclassified sequences</taxon>
        <taxon>metagenomes</taxon>
        <taxon>ecological metagenomes</taxon>
    </lineage>
</organism>
<dbReference type="EMBL" id="BART01020133">
    <property type="protein sequence ID" value="GAH00498.1"/>
    <property type="molecule type" value="Genomic_DNA"/>
</dbReference>
<gene>
    <name evidence="4" type="ORF">S01H4_37472</name>
</gene>
<protein>
    <recommendedName>
        <fullName evidence="3">Carboxylesterase type B domain-containing protein</fullName>
    </recommendedName>
</protein>
<evidence type="ECO:0000259" key="3">
    <source>
        <dbReference type="Pfam" id="PF00135"/>
    </source>
</evidence>
<dbReference type="GO" id="GO:0016787">
    <property type="term" value="F:hydrolase activity"/>
    <property type="evidence" value="ECO:0007669"/>
    <property type="project" value="UniProtKB-KW"/>
</dbReference>
<dbReference type="Gene3D" id="3.40.50.1820">
    <property type="entry name" value="alpha/beta hydrolase"/>
    <property type="match status" value="1"/>
</dbReference>
<evidence type="ECO:0000256" key="2">
    <source>
        <dbReference type="ARBA" id="ARBA00022801"/>
    </source>
</evidence>
<dbReference type="PROSITE" id="PS00122">
    <property type="entry name" value="CARBOXYLESTERASE_B_1"/>
    <property type="match status" value="1"/>
</dbReference>
<dbReference type="InterPro" id="IPR019826">
    <property type="entry name" value="Carboxylesterase_B_AS"/>
</dbReference>
<comment type="similarity">
    <text evidence="1">Belongs to the type-B carboxylesterase/lipase family.</text>
</comment>
<evidence type="ECO:0000256" key="1">
    <source>
        <dbReference type="ARBA" id="ARBA00005964"/>
    </source>
</evidence>
<feature type="domain" description="Carboxylesterase type B" evidence="3">
    <location>
        <begin position="6"/>
        <end position="239"/>
    </location>
</feature>
<dbReference type="Pfam" id="PF00135">
    <property type="entry name" value="COesterase"/>
    <property type="match status" value="1"/>
</dbReference>
<dbReference type="SUPFAM" id="SSF53474">
    <property type="entry name" value="alpha/beta-Hydrolases"/>
    <property type="match status" value="1"/>
</dbReference>
<name>X1DVW4_9ZZZZ</name>
<proteinExistence type="inferred from homology"/>
<reference evidence="4" key="1">
    <citation type="journal article" date="2014" name="Front. Microbiol.">
        <title>High frequency of phylogenetically diverse reductive dehalogenase-homologous genes in deep subseafloor sedimentary metagenomes.</title>
        <authorList>
            <person name="Kawai M."/>
            <person name="Futagami T."/>
            <person name="Toyoda A."/>
            <person name="Takaki Y."/>
            <person name="Nishi S."/>
            <person name="Hori S."/>
            <person name="Arai W."/>
            <person name="Tsubouchi T."/>
            <person name="Morono Y."/>
            <person name="Uchiyama I."/>
            <person name="Ito T."/>
            <person name="Fujiyama A."/>
            <person name="Inagaki F."/>
            <person name="Takami H."/>
        </authorList>
    </citation>
    <scope>NUCLEOTIDE SEQUENCE</scope>
    <source>
        <strain evidence="4">Expedition CK06-06</strain>
    </source>
</reference>
<comment type="caution">
    <text evidence="4">The sequence shown here is derived from an EMBL/GenBank/DDBJ whole genome shotgun (WGS) entry which is preliminary data.</text>
</comment>
<dbReference type="InterPro" id="IPR002018">
    <property type="entry name" value="CarbesteraseB"/>
</dbReference>
<feature type="non-terminal residue" evidence="4">
    <location>
        <position position="250"/>
    </location>
</feature>
<sequence length="250" mass="27035">MVKKCEIETKSGKVQGYIGEGLEIFKGIPFAEPPVGDLRFKAPVEKKSWNDVFDASSYGFCPFQGDSPIWTLWSKPEPESEDCLNLNVWTPATDGKMRPVMFWIYGGSFKTGSGIETMYDGSHLAKRGDVVIVTINYRLSSLGFLNVPGSTVNVGLLDQVAALQWVQDNIKAFGGDPNNVTIFGESAGAMSVCMLSAMPAAKGLFNRVIAQSTAIIRAATTNTSGVASKRLMRSLGLRKGDVEGLRKIPA</sequence>
<dbReference type="PANTHER" id="PTHR11559">
    <property type="entry name" value="CARBOXYLESTERASE"/>
    <property type="match status" value="1"/>
</dbReference>
<dbReference type="InterPro" id="IPR050309">
    <property type="entry name" value="Type-B_Carboxylest/Lipase"/>
</dbReference>
<evidence type="ECO:0000313" key="4">
    <source>
        <dbReference type="EMBL" id="GAH00498.1"/>
    </source>
</evidence>